<proteinExistence type="inferred from homology"/>
<dbReference type="GO" id="GO:1901858">
    <property type="term" value="P:regulation of mitochondrial DNA metabolic process"/>
    <property type="evidence" value="ECO:0007669"/>
    <property type="project" value="TreeGrafter"/>
</dbReference>
<name>A0A7R9KD36_9ACAR</name>
<dbReference type="EMBL" id="OC854593">
    <property type="protein sequence ID" value="CAD7619617.1"/>
    <property type="molecule type" value="Genomic_DNA"/>
</dbReference>
<organism evidence="8">
    <name type="scientific">Medioppia subpectinata</name>
    <dbReference type="NCBI Taxonomy" id="1979941"/>
    <lineage>
        <taxon>Eukaryota</taxon>
        <taxon>Metazoa</taxon>
        <taxon>Ecdysozoa</taxon>
        <taxon>Arthropoda</taxon>
        <taxon>Chelicerata</taxon>
        <taxon>Arachnida</taxon>
        <taxon>Acari</taxon>
        <taxon>Acariformes</taxon>
        <taxon>Sarcoptiformes</taxon>
        <taxon>Oribatida</taxon>
        <taxon>Brachypylina</taxon>
        <taxon>Oppioidea</taxon>
        <taxon>Oppiidae</taxon>
        <taxon>Medioppia</taxon>
    </lineage>
</organism>
<evidence type="ECO:0000256" key="2">
    <source>
        <dbReference type="ARBA" id="ARBA00006824"/>
    </source>
</evidence>
<keyword evidence="9" id="KW-1185">Reference proteome</keyword>
<dbReference type="GO" id="GO:0015267">
    <property type="term" value="F:channel activity"/>
    <property type="evidence" value="ECO:0007669"/>
    <property type="project" value="TreeGrafter"/>
</dbReference>
<dbReference type="GO" id="GO:0016020">
    <property type="term" value="C:membrane"/>
    <property type="evidence" value="ECO:0007669"/>
    <property type="project" value="UniProtKB-SubCell"/>
</dbReference>
<accession>A0A7R9KD36</accession>
<sequence>MHDNRCTAGGRRSDRTEGRVLLGAGDLIAQKGVEKQQEINWQRTAKFGAFGLLFIGPVIRNWLVILERVYGATGKFTPIKKVITDQLCFAPALQFTAIPVLGVMNGHSLDKIEATIRKDYYDIMIANWKLWPFVALVNFYFVPLNYRLPVVALVSLFWNIYYTWKLGEKGPHSEPPQHQ</sequence>
<evidence type="ECO:0000313" key="9">
    <source>
        <dbReference type="Proteomes" id="UP000759131"/>
    </source>
</evidence>
<evidence type="ECO:0000256" key="3">
    <source>
        <dbReference type="ARBA" id="ARBA00022692"/>
    </source>
</evidence>
<evidence type="ECO:0000256" key="4">
    <source>
        <dbReference type="ARBA" id="ARBA00022989"/>
    </source>
</evidence>
<gene>
    <name evidence="8" type="ORF">OSB1V03_LOCUS117</name>
</gene>
<keyword evidence="4" id="KW-1133">Transmembrane helix</keyword>
<dbReference type="PANTHER" id="PTHR11266">
    <property type="entry name" value="PEROXISOMAL MEMBRANE PROTEIN 2, PXMP2 MPV17"/>
    <property type="match status" value="1"/>
</dbReference>
<comment type="subcellular location">
    <subcellularLocation>
        <location evidence="1">Membrane</location>
        <topology evidence="1">Multi-pass membrane protein</topology>
    </subcellularLocation>
</comment>
<dbReference type="OrthoDB" id="430207at2759"/>
<evidence type="ECO:0000313" key="8">
    <source>
        <dbReference type="EMBL" id="CAD7619617.1"/>
    </source>
</evidence>
<keyword evidence="3" id="KW-0812">Transmembrane</keyword>
<dbReference type="InterPro" id="IPR007248">
    <property type="entry name" value="Mpv17_PMP22"/>
</dbReference>
<comment type="similarity">
    <text evidence="2 7">Belongs to the peroxisomal membrane protein PXMP2/4 family.</text>
</comment>
<reference evidence="8" key="1">
    <citation type="submission" date="2020-11" db="EMBL/GenBank/DDBJ databases">
        <authorList>
            <person name="Tran Van P."/>
        </authorList>
    </citation>
    <scope>NUCLEOTIDE SEQUENCE</scope>
</reference>
<dbReference type="AlphaFoldDB" id="A0A7R9KD36"/>
<dbReference type="PANTHER" id="PTHR11266:SF17">
    <property type="entry name" value="PROTEIN MPV17"/>
    <property type="match status" value="1"/>
</dbReference>
<evidence type="ECO:0000256" key="6">
    <source>
        <dbReference type="ARBA" id="ARBA00049743"/>
    </source>
</evidence>
<dbReference type="Proteomes" id="UP000759131">
    <property type="component" value="Unassembled WGS sequence"/>
</dbReference>
<evidence type="ECO:0000256" key="1">
    <source>
        <dbReference type="ARBA" id="ARBA00004141"/>
    </source>
</evidence>
<protein>
    <recommendedName>
        <fullName evidence="6">Mitochondrial inner membrane protein Mpv17</fullName>
    </recommendedName>
</protein>
<dbReference type="EMBL" id="CAJPIZ010000018">
    <property type="protein sequence ID" value="CAG2100047.1"/>
    <property type="molecule type" value="Genomic_DNA"/>
</dbReference>
<dbReference type="GO" id="GO:0005739">
    <property type="term" value="C:mitochondrion"/>
    <property type="evidence" value="ECO:0007669"/>
    <property type="project" value="TreeGrafter"/>
</dbReference>
<evidence type="ECO:0000256" key="5">
    <source>
        <dbReference type="ARBA" id="ARBA00023136"/>
    </source>
</evidence>
<dbReference type="Pfam" id="PF04117">
    <property type="entry name" value="Mpv17_PMP22"/>
    <property type="match status" value="1"/>
</dbReference>
<evidence type="ECO:0000256" key="7">
    <source>
        <dbReference type="RuleBase" id="RU363053"/>
    </source>
</evidence>
<keyword evidence="5" id="KW-0472">Membrane</keyword>